<dbReference type="RefSeq" id="WP_338530619.1">
    <property type="nucleotide sequence ID" value="NZ_CP030941.1"/>
</dbReference>
<proteinExistence type="predicted"/>
<keyword evidence="2" id="KW-1185">Reference proteome</keyword>
<evidence type="ECO:0000313" key="2">
    <source>
        <dbReference type="Proteomes" id="UP001342418"/>
    </source>
</evidence>
<name>A0ABY5MM73_9HYPH</name>
<organism evidence="1 2">
    <name type="scientific">Nitratireductor thuwali</name>
    <dbReference type="NCBI Taxonomy" id="2267699"/>
    <lineage>
        <taxon>Bacteria</taxon>
        <taxon>Pseudomonadati</taxon>
        <taxon>Pseudomonadota</taxon>
        <taxon>Alphaproteobacteria</taxon>
        <taxon>Hyphomicrobiales</taxon>
        <taxon>Phyllobacteriaceae</taxon>
        <taxon>Nitratireductor</taxon>
    </lineage>
</organism>
<evidence type="ECO:0000313" key="1">
    <source>
        <dbReference type="EMBL" id="UUP18384.1"/>
    </source>
</evidence>
<dbReference type="Proteomes" id="UP001342418">
    <property type="component" value="Chromosome"/>
</dbReference>
<dbReference type="EMBL" id="CP030941">
    <property type="protein sequence ID" value="UUP18384.1"/>
    <property type="molecule type" value="Genomic_DNA"/>
</dbReference>
<protein>
    <recommendedName>
        <fullName evidence="3">HEPN domain-containing protein</fullName>
    </recommendedName>
</protein>
<gene>
    <name evidence="1" type="ORF">NTH_02864</name>
</gene>
<reference evidence="1 2" key="1">
    <citation type="submission" date="2018-07" db="EMBL/GenBank/DDBJ databases">
        <title>Genome sequence of Nitratireductor thuwali#1536.</title>
        <authorList>
            <person name="Michoud G."/>
            <person name="Merlino G."/>
            <person name="Sefrji F.O."/>
            <person name="Daffonchio D."/>
        </authorList>
    </citation>
    <scope>NUCLEOTIDE SEQUENCE [LARGE SCALE GENOMIC DNA]</scope>
    <source>
        <strain evidence="2">Nit1536</strain>
    </source>
</reference>
<evidence type="ECO:0008006" key="3">
    <source>
        <dbReference type="Google" id="ProtNLM"/>
    </source>
</evidence>
<accession>A0ABY5MM73</accession>
<sequence length="197" mass="21954">MRYNADIFTEEAMTRPLFEELTGDHAREDEWSGPHGFAIGGMMQANAASLAEEYFAAANELVDAIMEKRIADYRIGNAALFLYRHSCELILKAALPQAKRNHDLVGLTNSFVAMVKEQYGEDVPVWITRRMKELAAIDPNSTAFRYGAYKAPIDAADRPIEFEAYVSLPHLQAAMLALNTALVSAVSEIRMARGERP</sequence>